<accession>A0ABX5ATA0</accession>
<evidence type="ECO:0000256" key="5">
    <source>
        <dbReference type="ARBA" id="ARBA00022989"/>
    </source>
</evidence>
<feature type="transmembrane region" description="Helical" evidence="7">
    <location>
        <begin position="35"/>
        <end position="56"/>
    </location>
</feature>
<dbReference type="InterPro" id="IPR035906">
    <property type="entry name" value="MetI-like_sf"/>
</dbReference>
<feature type="transmembrane region" description="Helical" evidence="7">
    <location>
        <begin position="164"/>
        <end position="187"/>
    </location>
</feature>
<feature type="region of interest" description="Disordered" evidence="8">
    <location>
        <begin position="1"/>
        <end position="25"/>
    </location>
</feature>
<feature type="transmembrane region" description="Helical" evidence="7">
    <location>
        <begin position="132"/>
        <end position="152"/>
    </location>
</feature>
<comment type="caution">
    <text evidence="10">The sequence shown here is derived from an EMBL/GenBank/DDBJ whole genome shotgun (WGS) entry which is preliminary data.</text>
</comment>
<evidence type="ECO:0000313" key="11">
    <source>
        <dbReference type="Proteomes" id="UP000237755"/>
    </source>
</evidence>
<name>A0ABX5ATA0_9MICO</name>
<evidence type="ECO:0000256" key="8">
    <source>
        <dbReference type="SAM" id="MobiDB-lite"/>
    </source>
</evidence>
<dbReference type="Pfam" id="PF00528">
    <property type="entry name" value="BPD_transp_1"/>
    <property type="match status" value="1"/>
</dbReference>
<feature type="domain" description="ABC transmembrane type-1" evidence="9">
    <location>
        <begin position="96"/>
        <end position="290"/>
    </location>
</feature>
<dbReference type="PANTHER" id="PTHR32243:SF18">
    <property type="entry name" value="INNER MEMBRANE ABC TRANSPORTER PERMEASE PROTEIN YCJP"/>
    <property type="match status" value="1"/>
</dbReference>
<feature type="transmembrane region" description="Helical" evidence="7">
    <location>
        <begin position="208"/>
        <end position="230"/>
    </location>
</feature>
<reference evidence="10 11" key="1">
    <citation type="journal article" date="2008" name="Int. J. Syst. Evol. Microbiol.">
        <title>Leifsonia pindariensis sp. nov., isolated from the Pindari glacier of the Indian Himalayas, and emended description of the genus Leifsonia.</title>
        <authorList>
            <person name="Reddy G.S."/>
            <person name="Prabagaran S.R."/>
            <person name="Shivaji S."/>
        </authorList>
    </citation>
    <scope>NUCLEOTIDE SEQUENCE [LARGE SCALE GENOMIC DNA]</scope>
    <source>
        <strain evidence="10 11">PON 10</strain>
    </source>
</reference>
<comment type="subcellular location">
    <subcellularLocation>
        <location evidence="1 7">Cell membrane</location>
        <topology evidence="1 7">Multi-pass membrane protein</topology>
    </subcellularLocation>
</comment>
<proteinExistence type="inferred from homology"/>
<dbReference type="InterPro" id="IPR050901">
    <property type="entry name" value="BP-dep_ABC_trans_perm"/>
</dbReference>
<dbReference type="Proteomes" id="UP000237755">
    <property type="component" value="Unassembled WGS sequence"/>
</dbReference>
<feature type="compositionally biased region" description="Low complexity" evidence="8">
    <location>
        <begin position="1"/>
        <end position="21"/>
    </location>
</feature>
<dbReference type="EMBL" id="MPZN01000052">
    <property type="protein sequence ID" value="PPL15997.1"/>
    <property type="molecule type" value="Genomic_DNA"/>
</dbReference>
<keyword evidence="2 7" id="KW-0813">Transport</keyword>
<evidence type="ECO:0000259" key="9">
    <source>
        <dbReference type="PROSITE" id="PS50928"/>
    </source>
</evidence>
<keyword evidence="3" id="KW-1003">Cell membrane</keyword>
<keyword evidence="4 7" id="KW-0812">Transmembrane</keyword>
<keyword evidence="6 7" id="KW-0472">Membrane</keyword>
<gene>
    <name evidence="10" type="ORF">GY24_13385</name>
</gene>
<feature type="transmembrane region" description="Helical" evidence="7">
    <location>
        <begin position="269"/>
        <end position="290"/>
    </location>
</feature>
<keyword evidence="11" id="KW-1185">Reference proteome</keyword>
<evidence type="ECO:0000256" key="6">
    <source>
        <dbReference type="ARBA" id="ARBA00023136"/>
    </source>
</evidence>
<evidence type="ECO:0000256" key="1">
    <source>
        <dbReference type="ARBA" id="ARBA00004651"/>
    </source>
</evidence>
<feature type="transmembrane region" description="Helical" evidence="7">
    <location>
        <begin position="92"/>
        <end position="120"/>
    </location>
</feature>
<evidence type="ECO:0000256" key="4">
    <source>
        <dbReference type="ARBA" id="ARBA00022692"/>
    </source>
</evidence>
<dbReference type="PANTHER" id="PTHR32243">
    <property type="entry name" value="MALTOSE TRANSPORT SYSTEM PERMEASE-RELATED"/>
    <property type="match status" value="1"/>
</dbReference>
<comment type="similarity">
    <text evidence="7">Belongs to the binding-protein-dependent transport system permease family.</text>
</comment>
<dbReference type="CDD" id="cd06261">
    <property type="entry name" value="TM_PBP2"/>
    <property type="match status" value="1"/>
</dbReference>
<evidence type="ECO:0000313" key="10">
    <source>
        <dbReference type="EMBL" id="PPL15997.1"/>
    </source>
</evidence>
<dbReference type="RefSeq" id="WP_104476574.1">
    <property type="nucleotide sequence ID" value="NZ_MPZN01000052.1"/>
</dbReference>
<dbReference type="PROSITE" id="PS50928">
    <property type="entry name" value="ABC_TM1"/>
    <property type="match status" value="1"/>
</dbReference>
<evidence type="ECO:0000256" key="7">
    <source>
        <dbReference type="RuleBase" id="RU363032"/>
    </source>
</evidence>
<protein>
    <submittedName>
        <fullName evidence="10">Sugar ABC transporter permease</fullName>
    </submittedName>
</protein>
<dbReference type="Gene3D" id="1.10.3720.10">
    <property type="entry name" value="MetI-like"/>
    <property type="match status" value="1"/>
</dbReference>
<keyword evidence="5 7" id="KW-1133">Transmembrane helix</keyword>
<evidence type="ECO:0000256" key="3">
    <source>
        <dbReference type="ARBA" id="ARBA00022475"/>
    </source>
</evidence>
<dbReference type="SUPFAM" id="SSF161098">
    <property type="entry name" value="MetI-like"/>
    <property type="match status" value="1"/>
</dbReference>
<organism evidence="10 11">
    <name type="scientific">Microterricola pindariensis</name>
    <dbReference type="NCBI Taxonomy" id="478010"/>
    <lineage>
        <taxon>Bacteria</taxon>
        <taxon>Bacillati</taxon>
        <taxon>Actinomycetota</taxon>
        <taxon>Actinomycetes</taxon>
        <taxon>Micrococcales</taxon>
        <taxon>Microbacteriaceae</taxon>
        <taxon>Microterricola</taxon>
    </lineage>
</organism>
<sequence length="305" mass="32982">MTTATTPNQTQLLTTGQTGRAARARTRRPLRVSRVIYSALAIVIALGWVFPVYWMINSSLLPNRTLQSFIPTFFPVNGSLNNYANTLADGTFFSALGISLSVTLIAVFFCLLFAFLAAVAISRFRFKGRKSFVLAVLIVQMLPAEGLFIAQYKMVASVGLLNSVIGLSVIYTAAVVPFTIWMLRGFVAGIPADLEEAAMVDGLSRTQAFLRITFPLLAPGLVASGVFAFLQAWNEFTVALVLLPAEAMQTLPLWLRGFIQASATRETDWGQVMAASTLVAVPVIIFFLIVQGRMTSGLVSGAVKG</sequence>
<dbReference type="InterPro" id="IPR000515">
    <property type="entry name" value="MetI-like"/>
</dbReference>
<evidence type="ECO:0000256" key="2">
    <source>
        <dbReference type="ARBA" id="ARBA00022448"/>
    </source>
</evidence>